<sequence>MAKYLVPTVLLLVTAAGWGVWRWMPATFAIRNESGKPICVLTVNVAGKTLRYNNVPAGGTATGSFHVKQEETLSVRGRFADGTAFEEHCGYVVWEEFAPHISAVVRNDGSIGSP</sequence>
<accession>A0A6P2CVV4</accession>
<dbReference type="Proteomes" id="UP000464178">
    <property type="component" value="Chromosome"/>
</dbReference>
<protein>
    <submittedName>
        <fullName evidence="1">Uncharacterized protein</fullName>
    </submittedName>
</protein>
<dbReference type="AlphaFoldDB" id="A0A6P2CVV4"/>
<reference evidence="1 2" key="1">
    <citation type="submission" date="2019-05" db="EMBL/GenBank/DDBJ databases">
        <authorList>
            <consortium name="Science for Life Laboratories"/>
        </authorList>
    </citation>
    <scope>NUCLEOTIDE SEQUENCE [LARGE SCALE GENOMIC DNA]</scope>
    <source>
        <strain evidence="1">Soil9</strain>
    </source>
</reference>
<gene>
    <name evidence="1" type="ORF">SOIL9_64140</name>
</gene>
<organism evidence="1 2">
    <name type="scientific">Gemmata massiliana</name>
    <dbReference type="NCBI Taxonomy" id="1210884"/>
    <lineage>
        <taxon>Bacteria</taxon>
        <taxon>Pseudomonadati</taxon>
        <taxon>Planctomycetota</taxon>
        <taxon>Planctomycetia</taxon>
        <taxon>Gemmatales</taxon>
        <taxon>Gemmataceae</taxon>
        <taxon>Gemmata</taxon>
    </lineage>
</organism>
<keyword evidence="2" id="KW-1185">Reference proteome</keyword>
<proteinExistence type="predicted"/>
<dbReference type="KEGG" id="gms:SOIL9_64140"/>
<evidence type="ECO:0000313" key="1">
    <source>
        <dbReference type="EMBL" id="VTR91300.1"/>
    </source>
</evidence>
<name>A0A6P2CVV4_9BACT</name>
<dbReference type="EMBL" id="LR593886">
    <property type="protein sequence ID" value="VTR91300.1"/>
    <property type="molecule type" value="Genomic_DNA"/>
</dbReference>
<evidence type="ECO:0000313" key="2">
    <source>
        <dbReference type="Proteomes" id="UP000464178"/>
    </source>
</evidence>